<keyword evidence="5" id="KW-0997">Cell inner membrane</keyword>
<feature type="transmembrane region" description="Helical" evidence="13">
    <location>
        <begin position="131"/>
        <end position="152"/>
    </location>
</feature>
<feature type="binding site" evidence="12">
    <location>
        <position position="109"/>
    </location>
    <ligand>
        <name>K(+)</name>
        <dbReference type="ChEBI" id="CHEBI:29103"/>
    </ligand>
</feature>
<organism evidence="14 15">
    <name type="scientific">Pseudobutyrivibrio xylanivorans</name>
    <dbReference type="NCBI Taxonomy" id="185007"/>
    <lineage>
        <taxon>Bacteria</taxon>
        <taxon>Bacillati</taxon>
        <taxon>Bacillota</taxon>
        <taxon>Clostridia</taxon>
        <taxon>Lachnospirales</taxon>
        <taxon>Lachnospiraceae</taxon>
        <taxon>Pseudobutyrivibrio</taxon>
    </lineage>
</organism>
<dbReference type="Pfam" id="PF02386">
    <property type="entry name" value="TrkH"/>
    <property type="match status" value="1"/>
</dbReference>
<evidence type="ECO:0000256" key="13">
    <source>
        <dbReference type="SAM" id="Phobius"/>
    </source>
</evidence>
<feature type="transmembrane region" description="Helical" evidence="13">
    <location>
        <begin position="238"/>
        <end position="259"/>
    </location>
</feature>
<protein>
    <submittedName>
        <fullName evidence="14">Trk system potassium uptake protein TrkH</fullName>
    </submittedName>
</protein>
<accession>A0A1G5RSN9</accession>
<feature type="transmembrane region" description="Helical" evidence="13">
    <location>
        <begin position="394"/>
        <end position="412"/>
    </location>
</feature>
<comment type="similarity">
    <text evidence="2">Belongs to the TrkH potassium transport family.</text>
</comment>
<dbReference type="InterPro" id="IPR003445">
    <property type="entry name" value="Cat_transpt"/>
</dbReference>
<gene>
    <name evidence="14" type="ORF">SAMN02910350_00469</name>
</gene>
<feature type="binding site" evidence="12">
    <location>
        <position position="220"/>
    </location>
    <ligand>
        <name>K(+)</name>
        <dbReference type="ChEBI" id="CHEBI:29103"/>
    </ligand>
</feature>
<feature type="binding site" evidence="12">
    <location>
        <position position="314"/>
    </location>
    <ligand>
        <name>K(+)</name>
        <dbReference type="ChEBI" id="CHEBI:29103"/>
    </ligand>
</feature>
<dbReference type="RefSeq" id="WP_090160918.1">
    <property type="nucleotide sequence ID" value="NZ_FMWK01000002.1"/>
</dbReference>
<evidence type="ECO:0000256" key="6">
    <source>
        <dbReference type="ARBA" id="ARBA00022538"/>
    </source>
</evidence>
<feature type="binding site" evidence="12">
    <location>
        <position position="110"/>
    </location>
    <ligand>
        <name>K(+)</name>
        <dbReference type="ChEBI" id="CHEBI:29103"/>
    </ligand>
</feature>
<dbReference type="PIRSF" id="PIRSF006247">
    <property type="entry name" value="TrkH"/>
    <property type="match status" value="1"/>
</dbReference>
<feature type="transmembrane region" description="Helical" evidence="13">
    <location>
        <begin position="453"/>
        <end position="473"/>
    </location>
</feature>
<evidence type="ECO:0000256" key="4">
    <source>
        <dbReference type="ARBA" id="ARBA00022475"/>
    </source>
</evidence>
<comment type="subcellular location">
    <subcellularLocation>
        <location evidence="1">Cell inner membrane</location>
        <topology evidence="1">Multi-pass membrane protein</topology>
    </subcellularLocation>
</comment>
<keyword evidence="8 12" id="KW-0630">Potassium</keyword>
<name>A0A1G5RSN9_PSEXY</name>
<dbReference type="GO" id="GO:0015379">
    <property type="term" value="F:potassium:chloride symporter activity"/>
    <property type="evidence" value="ECO:0007669"/>
    <property type="project" value="InterPro"/>
</dbReference>
<keyword evidence="3" id="KW-0813">Transport</keyword>
<feature type="binding site" evidence="12">
    <location>
        <position position="430"/>
    </location>
    <ligand>
        <name>K(+)</name>
        <dbReference type="ChEBI" id="CHEBI:29103"/>
    </ligand>
</feature>
<evidence type="ECO:0000256" key="8">
    <source>
        <dbReference type="ARBA" id="ARBA00022958"/>
    </source>
</evidence>
<evidence type="ECO:0000256" key="12">
    <source>
        <dbReference type="PIRSR" id="PIRSR006247-1"/>
    </source>
</evidence>
<dbReference type="EMBL" id="FMWK01000002">
    <property type="protein sequence ID" value="SCZ76828.1"/>
    <property type="molecule type" value="Genomic_DNA"/>
</dbReference>
<dbReference type="InterPro" id="IPR004772">
    <property type="entry name" value="TrkH"/>
</dbReference>
<dbReference type="Proteomes" id="UP000199428">
    <property type="component" value="Unassembled WGS sequence"/>
</dbReference>
<evidence type="ECO:0000256" key="9">
    <source>
        <dbReference type="ARBA" id="ARBA00022989"/>
    </source>
</evidence>
<keyword evidence="9 13" id="KW-1133">Transmembrane helix</keyword>
<dbReference type="GO" id="GO:0046872">
    <property type="term" value="F:metal ion binding"/>
    <property type="evidence" value="ECO:0007669"/>
    <property type="project" value="UniProtKB-KW"/>
</dbReference>
<evidence type="ECO:0000256" key="2">
    <source>
        <dbReference type="ARBA" id="ARBA00009137"/>
    </source>
</evidence>
<proteinExistence type="inferred from homology"/>
<feature type="transmembrane region" description="Helical" evidence="13">
    <location>
        <begin position="9"/>
        <end position="30"/>
    </location>
</feature>
<evidence type="ECO:0000256" key="7">
    <source>
        <dbReference type="ARBA" id="ARBA00022692"/>
    </source>
</evidence>
<reference evidence="14 15" key="1">
    <citation type="submission" date="2016-10" db="EMBL/GenBank/DDBJ databases">
        <authorList>
            <person name="de Groot N.N."/>
        </authorList>
    </citation>
    <scope>NUCLEOTIDE SEQUENCE [LARGE SCALE GENOMIC DNA]</scope>
    <source>
        <strain evidence="14 15">DSM 10317</strain>
    </source>
</reference>
<feature type="transmembrane region" description="Helical" evidence="13">
    <location>
        <begin position="36"/>
        <end position="56"/>
    </location>
</feature>
<keyword evidence="12" id="KW-0479">Metal-binding</keyword>
<feature type="transmembrane region" description="Helical" evidence="13">
    <location>
        <begin position="331"/>
        <end position="349"/>
    </location>
</feature>
<sequence>MNNSVIRFILLYVVGFMGIFLMLPILVALIYHENVWVDYAVVAVPCLILGIINSRIKPKEVSFYLKEGFFCTGASWVILSVIGAIPLWLTNEIPHFIDAVFETVSGFTTTGASILDNVEALSHASLFWRSFTHLVGGMGVLVFLLTIIPLAGGEGSQFNLMKAESPGPSVGKLVPKLKNTAQMLYLIYLGLCALEIILLLIAGMTPFEAINTGIATAGTGGFGIYSSSIGGFNVACQWIVAIFMFVFGVNFNFYYYVLFHHARDAFRMEEVRMYAFLTGISIVIITLNTLSCSAGLFDALTKAAFQVTSIQSSTGFSTTDFDMWPQTSRCVLVLLMFIGACAGSTGGGIKVSRFVLMGKAVHKELISYIHPRSIRKTLMDGKPVTHDTVRSNNVFFGTFMLVFFVSVFVLSFENIDFSTVFTSVIACLSNIGPGLSMVGPTRNFAFYTDISKIMLILDMLAGRLELFPILMLFHPNIWQDLFTKRKVKKLKHAGKVLNDDFKK</sequence>
<keyword evidence="7 13" id="KW-0812">Transmembrane</keyword>
<evidence type="ECO:0000256" key="5">
    <source>
        <dbReference type="ARBA" id="ARBA00022519"/>
    </source>
</evidence>
<dbReference type="PANTHER" id="PTHR32024:SF2">
    <property type="entry name" value="TRK SYSTEM POTASSIUM UPTAKE PROTEIN TRKG-RELATED"/>
    <property type="match status" value="1"/>
</dbReference>
<keyword evidence="4" id="KW-1003">Cell membrane</keyword>
<evidence type="ECO:0000256" key="3">
    <source>
        <dbReference type="ARBA" id="ARBA00022448"/>
    </source>
</evidence>
<evidence type="ECO:0000313" key="15">
    <source>
        <dbReference type="Proteomes" id="UP000199428"/>
    </source>
</evidence>
<keyword evidence="10" id="KW-0406">Ion transport</keyword>
<evidence type="ECO:0000256" key="11">
    <source>
        <dbReference type="ARBA" id="ARBA00023136"/>
    </source>
</evidence>
<feature type="transmembrane region" description="Helical" evidence="13">
    <location>
        <begin position="271"/>
        <end position="290"/>
    </location>
</feature>
<dbReference type="GO" id="GO:0005886">
    <property type="term" value="C:plasma membrane"/>
    <property type="evidence" value="ECO:0007669"/>
    <property type="project" value="UniProtKB-SubCell"/>
</dbReference>
<evidence type="ECO:0000313" key="14">
    <source>
        <dbReference type="EMBL" id="SCZ76828.1"/>
    </source>
</evidence>
<dbReference type="PANTHER" id="PTHR32024">
    <property type="entry name" value="TRK SYSTEM POTASSIUM UPTAKE PROTEIN TRKG-RELATED"/>
    <property type="match status" value="1"/>
</dbReference>
<feature type="transmembrane region" description="Helical" evidence="13">
    <location>
        <begin position="68"/>
        <end position="89"/>
    </location>
</feature>
<dbReference type="AlphaFoldDB" id="A0A1G5RSN9"/>
<feature type="transmembrane region" description="Helical" evidence="13">
    <location>
        <begin position="418"/>
        <end position="441"/>
    </location>
</feature>
<keyword evidence="6" id="KW-0633">Potassium transport</keyword>
<evidence type="ECO:0000256" key="10">
    <source>
        <dbReference type="ARBA" id="ARBA00023065"/>
    </source>
</evidence>
<evidence type="ECO:0000256" key="1">
    <source>
        <dbReference type="ARBA" id="ARBA00004429"/>
    </source>
</evidence>
<keyword evidence="11 13" id="KW-0472">Membrane</keyword>
<feature type="transmembrane region" description="Helical" evidence="13">
    <location>
        <begin position="183"/>
        <end position="202"/>
    </location>
</feature>